<dbReference type="AlphaFoldDB" id="A0A7G9FNA9"/>
<dbReference type="RefSeq" id="WP_196021354.1">
    <property type="nucleotide sequence ID" value="NZ_CP060632.1"/>
</dbReference>
<organism evidence="1 2">
    <name type="scientific">Wujia chipingensis</name>
    <dbReference type="NCBI Taxonomy" id="2763670"/>
    <lineage>
        <taxon>Bacteria</taxon>
        <taxon>Bacillati</taxon>
        <taxon>Bacillota</taxon>
        <taxon>Clostridia</taxon>
        <taxon>Lachnospirales</taxon>
        <taxon>Lachnospiraceae</taxon>
        <taxon>Wujia</taxon>
    </lineage>
</organism>
<dbReference type="KEGG" id="wcp:H9Q76_01635"/>
<proteinExistence type="predicted"/>
<sequence>MLRGKREINIDIIKITQLPTNWVETSDNVNIANGKIITVMASISPHVAKLRRNGKMHADTLMRKIMLYVINDIGKARNQPSTFGIKMNRALFIIPHIKIRGKNGESKSFFFFPIKELIKSNSAAASIIYVLLEITKVFI</sequence>
<accession>A0A7G9FNA9</accession>
<dbReference type="Proteomes" id="UP000515819">
    <property type="component" value="Chromosome"/>
</dbReference>
<keyword evidence="2" id="KW-1185">Reference proteome</keyword>
<protein>
    <submittedName>
        <fullName evidence="1">Uncharacterized protein</fullName>
    </submittedName>
</protein>
<dbReference type="EMBL" id="CP060632">
    <property type="protein sequence ID" value="QNM00041.1"/>
    <property type="molecule type" value="Genomic_DNA"/>
</dbReference>
<evidence type="ECO:0000313" key="1">
    <source>
        <dbReference type="EMBL" id="QNM00041.1"/>
    </source>
</evidence>
<reference evidence="1 2" key="1">
    <citation type="submission" date="2020-08" db="EMBL/GenBank/DDBJ databases">
        <authorList>
            <person name="Liu C."/>
            <person name="Sun Q."/>
        </authorList>
    </citation>
    <scope>NUCLEOTIDE SEQUENCE [LARGE SCALE GENOMIC DNA]</scope>
    <source>
        <strain evidence="1 2">NSJ-4</strain>
    </source>
</reference>
<evidence type="ECO:0000313" key="2">
    <source>
        <dbReference type="Proteomes" id="UP000515819"/>
    </source>
</evidence>
<name>A0A7G9FNA9_9FIRM</name>
<gene>
    <name evidence="1" type="ORF">H9Q76_01635</name>
</gene>